<evidence type="ECO:0000313" key="1">
    <source>
        <dbReference type="EMBL" id="KRY77514.1"/>
    </source>
</evidence>
<accession>A0A0V1EUI3</accession>
<dbReference type="AlphaFoldDB" id="A0A0V1EUI3"/>
<sequence length="101" mass="11949">MLDIQNHGLQTRQHCFQAFQVLFLCPPEDDNIVEIDEAYPLKRRRGVAQPIRHDSELEESHVSEKRRLLALSFGNFDLPVARRQFESAEQFGNRQRFQRII</sequence>
<reference evidence="1 2" key="1">
    <citation type="submission" date="2015-01" db="EMBL/GenBank/DDBJ databases">
        <title>Evolution of Trichinella species and genotypes.</title>
        <authorList>
            <person name="Korhonen P.K."/>
            <person name="Edoardo P."/>
            <person name="Giuseppe L.R."/>
            <person name="Gasser R.B."/>
        </authorList>
    </citation>
    <scope>NUCLEOTIDE SEQUENCE [LARGE SCALE GENOMIC DNA]</scope>
    <source>
        <strain evidence="1">ISS13</strain>
    </source>
</reference>
<comment type="caution">
    <text evidence="1">The sequence shown here is derived from an EMBL/GenBank/DDBJ whole genome shotgun (WGS) entry which is preliminary data.</text>
</comment>
<protein>
    <submittedName>
        <fullName evidence="1">Uncharacterized protein</fullName>
    </submittedName>
</protein>
<name>A0A0V1EUI3_TRIPS</name>
<dbReference type="EMBL" id="JYDR01000007">
    <property type="protein sequence ID" value="KRY77514.1"/>
    <property type="molecule type" value="Genomic_DNA"/>
</dbReference>
<gene>
    <name evidence="1" type="ORF">T4A_13632</name>
</gene>
<organism evidence="1 2">
    <name type="scientific">Trichinella pseudospiralis</name>
    <name type="common">Parasitic roundworm</name>
    <dbReference type="NCBI Taxonomy" id="6337"/>
    <lineage>
        <taxon>Eukaryota</taxon>
        <taxon>Metazoa</taxon>
        <taxon>Ecdysozoa</taxon>
        <taxon>Nematoda</taxon>
        <taxon>Enoplea</taxon>
        <taxon>Dorylaimia</taxon>
        <taxon>Trichinellida</taxon>
        <taxon>Trichinellidae</taxon>
        <taxon>Trichinella</taxon>
    </lineage>
</organism>
<proteinExistence type="predicted"/>
<dbReference type="Proteomes" id="UP000054632">
    <property type="component" value="Unassembled WGS sequence"/>
</dbReference>
<evidence type="ECO:0000313" key="2">
    <source>
        <dbReference type="Proteomes" id="UP000054632"/>
    </source>
</evidence>